<dbReference type="Proteomes" id="UP000326939">
    <property type="component" value="Chromosome 5"/>
</dbReference>
<evidence type="ECO:0000256" key="1">
    <source>
        <dbReference type="SAM" id="Phobius"/>
    </source>
</evidence>
<gene>
    <name evidence="2" type="ORF">DKX38_007612</name>
</gene>
<keyword evidence="1" id="KW-1133">Transmembrane helix</keyword>
<keyword evidence="1" id="KW-0472">Membrane</keyword>
<protein>
    <submittedName>
        <fullName evidence="2">Uncharacterized protein</fullName>
    </submittedName>
</protein>
<comment type="caution">
    <text evidence="2">The sequence shown here is derived from an EMBL/GenBank/DDBJ whole genome shotgun (WGS) entry which is preliminary data.</text>
</comment>
<feature type="transmembrane region" description="Helical" evidence="1">
    <location>
        <begin position="26"/>
        <end position="44"/>
    </location>
</feature>
<dbReference type="AlphaFoldDB" id="A0A5N5MQK2"/>
<organism evidence="2 3">
    <name type="scientific">Salix brachista</name>
    <dbReference type="NCBI Taxonomy" id="2182728"/>
    <lineage>
        <taxon>Eukaryota</taxon>
        <taxon>Viridiplantae</taxon>
        <taxon>Streptophyta</taxon>
        <taxon>Embryophyta</taxon>
        <taxon>Tracheophyta</taxon>
        <taxon>Spermatophyta</taxon>
        <taxon>Magnoliopsida</taxon>
        <taxon>eudicotyledons</taxon>
        <taxon>Gunneridae</taxon>
        <taxon>Pentapetalae</taxon>
        <taxon>rosids</taxon>
        <taxon>fabids</taxon>
        <taxon>Malpighiales</taxon>
        <taxon>Salicaceae</taxon>
        <taxon>Saliceae</taxon>
        <taxon>Salix</taxon>
    </lineage>
</organism>
<dbReference type="EMBL" id="VDCV01000005">
    <property type="protein sequence ID" value="KAB5556703.1"/>
    <property type="molecule type" value="Genomic_DNA"/>
</dbReference>
<reference evidence="3" key="1">
    <citation type="journal article" date="2019" name="Gigascience">
        <title>De novo genome assembly of the endangered Acer yangbiense, a plant species with extremely small populations endemic to Yunnan Province, China.</title>
        <authorList>
            <person name="Yang J."/>
            <person name="Wariss H.M."/>
            <person name="Tao L."/>
            <person name="Zhang R."/>
            <person name="Yun Q."/>
            <person name="Hollingsworth P."/>
            <person name="Dao Z."/>
            <person name="Luo G."/>
            <person name="Guo H."/>
            <person name="Ma Y."/>
            <person name="Sun W."/>
        </authorList>
    </citation>
    <scope>NUCLEOTIDE SEQUENCE [LARGE SCALE GENOMIC DNA]</scope>
    <source>
        <strain evidence="3">cv. br00</strain>
    </source>
</reference>
<evidence type="ECO:0000313" key="3">
    <source>
        <dbReference type="Proteomes" id="UP000326939"/>
    </source>
</evidence>
<keyword evidence="3" id="KW-1185">Reference proteome</keyword>
<proteinExistence type="predicted"/>
<evidence type="ECO:0000313" key="2">
    <source>
        <dbReference type="EMBL" id="KAB5556703.1"/>
    </source>
</evidence>
<accession>A0A5N5MQK2</accession>
<name>A0A5N5MQK2_9ROSI</name>
<keyword evidence="1" id="KW-0812">Transmembrane</keyword>
<sequence length="53" mass="5963">MGTKGTLYFSRARGWGLGTSFTFSKVAVFFGAASRLICSLELCLSRSLWRRLR</sequence>